<dbReference type="Gene3D" id="1.10.443.10">
    <property type="entry name" value="Intergrase catalytic core"/>
    <property type="match status" value="1"/>
</dbReference>
<dbReference type="GO" id="GO:0003677">
    <property type="term" value="F:DNA binding"/>
    <property type="evidence" value="ECO:0007669"/>
    <property type="project" value="UniProtKB-KW"/>
</dbReference>
<name>A0A1V9FPD6_9BACT</name>
<dbReference type="InterPro" id="IPR002104">
    <property type="entry name" value="Integrase_catalytic"/>
</dbReference>
<dbReference type="InterPro" id="IPR010998">
    <property type="entry name" value="Integrase_recombinase_N"/>
</dbReference>
<dbReference type="PROSITE" id="PS51898">
    <property type="entry name" value="TYR_RECOMBINASE"/>
    <property type="match status" value="1"/>
</dbReference>
<accession>A0A1V9FPD6</accession>
<organism evidence="4 5">
    <name type="scientific">Niastella vici</name>
    <dbReference type="NCBI Taxonomy" id="1703345"/>
    <lineage>
        <taxon>Bacteria</taxon>
        <taxon>Pseudomonadati</taxon>
        <taxon>Bacteroidota</taxon>
        <taxon>Chitinophagia</taxon>
        <taxon>Chitinophagales</taxon>
        <taxon>Chitinophagaceae</taxon>
        <taxon>Niastella</taxon>
    </lineage>
</organism>
<dbReference type="InterPro" id="IPR013762">
    <property type="entry name" value="Integrase-like_cat_sf"/>
</dbReference>
<evidence type="ECO:0000256" key="2">
    <source>
        <dbReference type="ARBA" id="ARBA00023172"/>
    </source>
</evidence>
<sequence>MGQMKKHVQSYQRFQKKKITFDSFGPEVYQKFVKYLSYDIPLLRRNKPTRGLRINTIGKTIKHLKSFLKDRMARKIIPYQDLSFFKYLEEEVDAVYLDWSELSTIYHLDLSKKAYLVKYRDLFVLACLTGFRYGDFTNLQASELRNGLLHVVQEKTAGIVIAPLHEDARKILIDQYHMQIPKVSMVNFNYYVKEVARLAGLIQPVMITHKKGNTIEEETRPKYAWISSHTARRSFCTNEYLAGTPADLIMTISGHKSEKAFRRYIKADQLQKATLIKKLWETRPGL</sequence>
<reference evidence="4 5" key="1">
    <citation type="submission" date="2016-03" db="EMBL/GenBank/DDBJ databases">
        <title>Niastella vici sp. nov., isolated from farmland soil.</title>
        <authorList>
            <person name="Chen L."/>
            <person name="Wang D."/>
            <person name="Yang S."/>
            <person name="Wang G."/>
        </authorList>
    </citation>
    <scope>NUCLEOTIDE SEQUENCE [LARGE SCALE GENOMIC DNA]</scope>
    <source>
        <strain evidence="4 5">DJ57</strain>
    </source>
</reference>
<feature type="domain" description="Tyr recombinase" evidence="3">
    <location>
        <begin position="90"/>
        <end position="277"/>
    </location>
</feature>
<keyword evidence="5" id="KW-1185">Reference proteome</keyword>
<gene>
    <name evidence="4" type="ORF">A3860_34185</name>
</gene>
<dbReference type="Pfam" id="PF00589">
    <property type="entry name" value="Phage_integrase"/>
    <property type="match status" value="1"/>
</dbReference>
<dbReference type="GO" id="GO:0015074">
    <property type="term" value="P:DNA integration"/>
    <property type="evidence" value="ECO:0007669"/>
    <property type="project" value="InterPro"/>
</dbReference>
<dbReference type="AlphaFoldDB" id="A0A1V9FPD6"/>
<dbReference type="EMBL" id="LVYD01000065">
    <property type="protein sequence ID" value="OQP60131.1"/>
    <property type="molecule type" value="Genomic_DNA"/>
</dbReference>
<evidence type="ECO:0000256" key="1">
    <source>
        <dbReference type="ARBA" id="ARBA00023125"/>
    </source>
</evidence>
<evidence type="ECO:0000313" key="4">
    <source>
        <dbReference type="EMBL" id="OQP60131.1"/>
    </source>
</evidence>
<dbReference type="SUPFAM" id="SSF56349">
    <property type="entry name" value="DNA breaking-rejoining enzymes"/>
    <property type="match status" value="1"/>
</dbReference>
<comment type="caution">
    <text evidence="4">The sequence shown here is derived from an EMBL/GenBank/DDBJ whole genome shotgun (WGS) entry which is preliminary data.</text>
</comment>
<dbReference type="InterPro" id="IPR011010">
    <property type="entry name" value="DNA_brk_join_enz"/>
</dbReference>
<dbReference type="GO" id="GO:0006310">
    <property type="term" value="P:DNA recombination"/>
    <property type="evidence" value="ECO:0007669"/>
    <property type="project" value="UniProtKB-KW"/>
</dbReference>
<dbReference type="InterPro" id="IPR025269">
    <property type="entry name" value="SAM-like_dom"/>
</dbReference>
<dbReference type="Proteomes" id="UP000192796">
    <property type="component" value="Unassembled WGS sequence"/>
</dbReference>
<evidence type="ECO:0000259" key="3">
    <source>
        <dbReference type="PROSITE" id="PS51898"/>
    </source>
</evidence>
<keyword evidence="1" id="KW-0238">DNA-binding</keyword>
<dbReference type="Gene3D" id="1.10.150.130">
    <property type="match status" value="1"/>
</dbReference>
<keyword evidence="2" id="KW-0233">DNA recombination</keyword>
<evidence type="ECO:0000313" key="5">
    <source>
        <dbReference type="Proteomes" id="UP000192796"/>
    </source>
</evidence>
<dbReference type="Pfam" id="PF13102">
    <property type="entry name" value="Phage_int_SAM_5"/>
    <property type="match status" value="1"/>
</dbReference>
<protein>
    <recommendedName>
        <fullName evidence="3">Tyr recombinase domain-containing protein</fullName>
    </recommendedName>
</protein>
<dbReference type="STRING" id="1703345.A3860_34185"/>
<proteinExistence type="predicted"/>